<keyword evidence="4" id="KW-0963">Cytoplasm</keyword>
<proteinExistence type="inferred from homology"/>
<keyword evidence="10" id="KW-1185">Reference proteome</keyword>
<evidence type="ECO:0000256" key="4">
    <source>
        <dbReference type="ARBA" id="ARBA00022490"/>
    </source>
</evidence>
<protein>
    <submittedName>
        <fullName evidence="9">Cop9 signalosome complex subunit 1</fullName>
    </submittedName>
</protein>
<dbReference type="InterPro" id="IPR045135">
    <property type="entry name" value="Rpn7_N"/>
</dbReference>
<dbReference type="AlphaFoldDB" id="A0A9Q0LEK6"/>
<evidence type="ECO:0000256" key="3">
    <source>
        <dbReference type="ARBA" id="ARBA00008793"/>
    </source>
</evidence>
<gene>
    <name evidence="9" type="ORF">M0811_01935</name>
</gene>
<accession>A0A9Q0LEK6</accession>
<dbReference type="SUPFAM" id="SSF46785">
    <property type="entry name" value="Winged helix' DNA-binding domain"/>
    <property type="match status" value="1"/>
</dbReference>
<dbReference type="Proteomes" id="UP001149090">
    <property type="component" value="Unassembled WGS sequence"/>
</dbReference>
<evidence type="ECO:0000256" key="7">
    <source>
        <dbReference type="SAM" id="MobiDB-lite"/>
    </source>
</evidence>
<dbReference type="InterPro" id="IPR019585">
    <property type="entry name" value="Rpn7/CSN1"/>
</dbReference>
<name>A0A9Q0LEK6_ANAIG</name>
<feature type="compositionally biased region" description="Basic and acidic residues" evidence="7">
    <location>
        <begin position="12"/>
        <end position="72"/>
    </location>
</feature>
<dbReference type="InterPro" id="IPR036390">
    <property type="entry name" value="WH_DNA-bd_sf"/>
</dbReference>
<dbReference type="PANTHER" id="PTHR14145:SF2">
    <property type="entry name" value="COP9 SIGNALOSOME COMPLEX SUBUNIT 1"/>
    <property type="match status" value="1"/>
</dbReference>
<evidence type="ECO:0000256" key="6">
    <source>
        <dbReference type="ARBA" id="ARBA00023242"/>
    </source>
</evidence>
<dbReference type="GO" id="GO:0005737">
    <property type="term" value="C:cytoplasm"/>
    <property type="evidence" value="ECO:0007669"/>
    <property type="project" value="UniProtKB-SubCell"/>
</dbReference>
<comment type="similarity">
    <text evidence="3">Belongs to the CSN1 family.</text>
</comment>
<evidence type="ECO:0000256" key="5">
    <source>
        <dbReference type="ARBA" id="ARBA00022790"/>
    </source>
</evidence>
<dbReference type="SMART" id="SM00088">
    <property type="entry name" value="PINT"/>
    <property type="match status" value="1"/>
</dbReference>
<dbReference type="GO" id="GO:0008180">
    <property type="term" value="C:COP9 signalosome"/>
    <property type="evidence" value="ECO:0007669"/>
    <property type="project" value="UniProtKB-KW"/>
</dbReference>
<dbReference type="Pfam" id="PF01399">
    <property type="entry name" value="PCI"/>
    <property type="match status" value="1"/>
</dbReference>
<keyword evidence="5" id="KW-0736">Signalosome</keyword>
<dbReference type="InterPro" id="IPR000717">
    <property type="entry name" value="PCI_dom"/>
</dbReference>
<reference evidence="9" key="1">
    <citation type="submission" date="2022-10" db="EMBL/GenBank/DDBJ databases">
        <title>Novel sulphate-reducing endosymbionts in the free-living metamonad Anaeramoeba.</title>
        <authorList>
            <person name="Jerlstrom-Hultqvist J."/>
            <person name="Cepicka I."/>
            <person name="Gallot-Lavallee L."/>
            <person name="Salas-Leiva D."/>
            <person name="Curtis B.A."/>
            <person name="Zahonova K."/>
            <person name="Pipaliya S."/>
            <person name="Dacks J."/>
            <person name="Roger A.J."/>
        </authorList>
    </citation>
    <scope>NUCLEOTIDE SEQUENCE</scope>
    <source>
        <strain evidence="9">BMAN</strain>
    </source>
</reference>
<evidence type="ECO:0000256" key="1">
    <source>
        <dbReference type="ARBA" id="ARBA00004123"/>
    </source>
</evidence>
<evidence type="ECO:0000256" key="2">
    <source>
        <dbReference type="ARBA" id="ARBA00004496"/>
    </source>
</evidence>
<dbReference type="PROSITE" id="PS50250">
    <property type="entry name" value="PCI"/>
    <property type="match status" value="1"/>
</dbReference>
<dbReference type="PANTHER" id="PTHR14145">
    <property type="entry name" value="26S PROTESOME SUBUNIT 6"/>
    <property type="match status" value="1"/>
</dbReference>
<dbReference type="EMBL" id="JAPDFW010000092">
    <property type="protein sequence ID" value="KAJ5070954.1"/>
    <property type="molecule type" value="Genomic_DNA"/>
</dbReference>
<keyword evidence="6" id="KW-0539">Nucleus</keyword>
<comment type="caution">
    <text evidence="9">The sequence shown here is derived from an EMBL/GenBank/DDBJ whole genome shotgun (WGS) entry which is preliminary data.</text>
</comment>
<comment type="subcellular location">
    <subcellularLocation>
        <location evidence="2">Cytoplasm</location>
    </subcellularLocation>
    <subcellularLocation>
        <location evidence="1">Nucleus</location>
    </subcellularLocation>
</comment>
<organism evidence="9 10">
    <name type="scientific">Anaeramoeba ignava</name>
    <name type="common">Anaerobic marine amoeba</name>
    <dbReference type="NCBI Taxonomy" id="1746090"/>
    <lineage>
        <taxon>Eukaryota</taxon>
        <taxon>Metamonada</taxon>
        <taxon>Anaeramoebidae</taxon>
        <taxon>Anaeramoeba</taxon>
    </lineage>
</organism>
<sequence length="476" mass="55755">MSDKPQNNENQEQEKDEKKQKEGHIKIQIGEKEKEKDEKEKEKDEKEKQKQEEEKKKKEEEEKKKKEEEEKKKPKFIENVDFSSFDLDGYISNYVGHTRIHRLIYIAEHSRVHHMEALRMVLHEIKNTLNTQLYMDLMSRFQEELSGTVPFDQDWVDDTLAKATQEYDTLDTQLKLGKQNLIKGYFLQEIGFTKPEHIIDMCLNVILASIEMKSYGHVISYVKATQNKTTMKLEAISGLAKLDSKDFRTAATKFLHISTHIPFDYPEVISPQDIAIYGTLCALATFRRSEIFEKVLQNESFKNFLEYVPEVKQLANDFYYSRYLSFVNILDSLKPQLLLDLHLGHHVEKLYSQIRSKALLQYFSPFVSLNMKTMAKDFATDIDSLEKEISLLIAEDEMKAKIDSHNKILHSCKVDIRSQTFKDALGKGETYYRKTKSLLLRANLLRQNMTVRVKKQKNARNANIAHQMLAMFGRRF</sequence>
<feature type="domain" description="PCI" evidence="8">
    <location>
        <begin position="246"/>
        <end position="416"/>
    </location>
</feature>
<dbReference type="OMA" id="IYLQNWA"/>
<evidence type="ECO:0000313" key="10">
    <source>
        <dbReference type="Proteomes" id="UP001149090"/>
    </source>
</evidence>
<evidence type="ECO:0000313" key="9">
    <source>
        <dbReference type="EMBL" id="KAJ5070954.1"/>
    </source>
</evidence>
<evidence type="ECO:0000259" key="8">
    <source>
        <dbReference type="PROSITE" id="PS50250"/>
    </source>
</evidence>
<dbReference type="Pfam" id="PF10602">
    <property type="entry name" value="RPN7"/>
    <property type="match status" value="1"/>
</dbReference>
<dbReference type="Gene3D" id="1.25.40.570">
    <property type="match status" value="2"/>
</dbReference>
<feature type="region of interest" description="Disordered" evidence="7">
    <location>
        <begin position="1"/>
        <end position="72"/>
    </location>
</feature>
<dbReference type="OrthoDB" id="422427at2759"/>